<keyword evidence="3" id="KW-1185">Reference proteome</keyword>
<evidence type="ECO:0000256" key="1">
    <source>
        <dbReference type="SAM" id="MobiDB-lite"/>
    </source>
</evidence>
<protein>
    <submittedName>
        <fullName evidence="2">Uncharacterized protein</fullName>
    </submittedName>
</protein>
<feature type="compositionally biased region" description="Polar residues" evidence="1">
    <location>
        <begin position="63"/>
        <end position="75"/>
    </location>
</feature>
<evidence type="ECO:0000313" key="3">
    <source>
        <dbReference type="Proteomes" id="UP000801428"/>
    </source>
</evidence>
<dbReference type="EMBL" id="SWKU01000067">
    <property type="protein sequence ID" value="KAF2992944.1"/>
    <property type="molecule type" value="Genomic_DNA"/>
</dbReference>
<feature type="compositionally biased region" description="Low complexity" evidence="1">
    <location>
        <begin position="31"/>
        <end position="54"/>
    </location>
</feature>
<comment type="caution">
    <text evidence="2">The sequence shown here is derived from an EMBL/GenBank/DDBJ whole genome shotgun (WGS) entry which is preliminary data.</text>
</comment>
<reference evidence="2" key="1">
    <citation type="submission" date="2019-04" db="EMBL/GenBank/DDBJ databases">
        <title>Sequencing of skin fungus with MAO and IRED activity.</title>
        <authorList>
            <person name="Marsaioli A.J."/>
            <person name="Bonatto J.M.C."/>
            <person name="Reis Junior O."/>
        </authorList>
    </citation>
    <scope>NUCLEOTIDE SEQUENCE</scope>
    <source>
        <strain evidence="2">30M1</strain>
    </source>
</reference>
<name>A0A9P4T2Y6_CURKU</name>
<gene>
    <name evidence="2" type="ORF">E8E13_000901</name>
</gene>
<dbReference type="OrthoDB" id="4588567at2759"/>
<dbReference type="AlphaFoldDB" id="A0A9P4T2Y6"/>
<evidence type="ECO:0000313" key="2">
    <source>
        <dbReference type="EMBL" id="KAF2992944.1"/>
    </source>
</evidence>
<proteinExistence type="predicted"/>
<accession>A0A9P4T2Y6</accession>
<dbReference type="Proteomes" id="UP000801428">
    <property type="component" value="Unassembled WGS sequence"/>
</dbReference>
<feature type="region of interest" description="Disordered" evidence="1">
    <location>
        <begin position="23"/>
        <end position="76"/>
    </location>
</feature>
<sequence>MSTRSNRFSASFTPLRSPSLTMRNLRSAFASPTRSSRSTSTTSYSSTISTSPLTASPRPHASYTRNSSPQSSRSAHSLAEILAIRRRPSNLEFEMQMEMAAFGDDKLDLLEPRPLDSACVGVVGIFEVLDGKC</sequence>
<organism evidence="2 3">
    <name type="scientific">Curvularia kusanoi</name>
    <name type="common">Cochliobolus kusanoi</name>
    <dbReference type="NCBI Taxonomy" id="90978"/>
    <lineage>
        <taxon>Eukaryota</taxon>
        <taxon>Fungi</taxon>
        <taxon>Dikarya</taxon>
        <taxon>Ascomycota</taxon>
        <taxon>Pezizomycotina</taxon>
        <taxon>Dothideomycetes</taxon>
        <taxon>Pleosporomycetidae</taxon>
        <taxon>Pleosporales</taxon>
        <taxon>Pleosporineae</taxon>
        <taxon>Pleosporaceae</taxon>
        <taxon>Curvularia</taxon>
    </lineage>
</organism>